<feature type="compositionally biased region" description="Polar residues" evidence="6">
    <location>
        <begin position="473"/>
        <end position="497"/>
    </location>
</feature>
<dbReference type="AlphaFoldDB" id="A0A8E2J4A0"/>
<feature type="compositionally biased region" description="Low complexity" evidence="6">
    <location>
        <begin position="650"/>
        <end position="661"/>
    </location>
</feature>
<dbReference type="PANTHER" id="PTHR12300">
    <property type="entry name" value="HVA22-LIKE PROTEINS"/>
    <property type="match status" value="1"/>
</dbReference>
<feature type="region of interest" description="Disordered" evidence="6">
    <location>
        <begin position="153"/>
        <end position="310"/>
    </location>
</feature>
<evidence type="ECO:0000313" key="7">
    <source>
        <dbReference type="EMBL" id="OCH94298.1"/>
    </source>
</evidence>
<gene>
    <name evidence="7" type="ORF">OBBRIDRAFT_747968</name>
</gene>
<reference evidence="7 8" key="1">
    <citation type="submission" date="2016-07" db="EMBL/GenBank/DDBJ databases">
        <title>Draft genome of the white-rot fungus Obba rivulosa 3A-2.</title>
        <authorList>
            <consortium name="DOE Joint Genome Institute"/>
            <person name="Miettinen O."/>
            <person name="Riley R."/>
            <person name="Acob R."/>
            <person name="Barry K."/>
            <person name="Cullen D."/>
            <person name="De Vries R."/>
            <person name="Hainaut M."/>
            <person name="Hatakka A."/>
            <person name="Henrissat B."/>
            <person name="Hilden K."/>
            <person name="Kuo R."/>
            <person name="Labutti K."/>
            <person name="Lipzen A."/>
            <person name="Makela M.R."/>
            <person name="Sandor L."/>
            <person name="Spatafora J.W."/>
            <person name="Grigoriev I.V."/>
            <person name="Hibbett D.S."/>
        </authorList>
    </citation>
    <scope>NUCLEOTIDE SEQUENCE [LARGE SCALE GENOMIC DNA]</scope>
    <source>
        <strain evidence="7 8">3A-2</strain>
    </source>
</reference>
<dbReference type="PANTHER" id="PTHR12300:SF161">
    <property type="entry name" value="RECEPTOR EXPRESSION-ENHANCING PROTEIN"/>
    <property type="match status" value="1"/>
</dbReference>
<feature type="compositionally biased region" description="Basic and acidic residues" evidence="6">
    <location>
        <begin position="177"/>
        <end position="186"/>
    </location>
</feature>
<feature type="compositionally biased region" description="Low complexity" evidence="6">
    <location>
        <begin position="187"/>
        <end position="203"/>
    </location>
</feature>
<dbReference type="OrthoDB" id="434647at2759"/>
<sequence>MPLVVPILRLAYTFLNVFDTFKTLQQPPSSVRNNGKPSIRALSQRKRAMKGCMTVWLVWCCFTVYERTLDSVVCLFVPFYNELKSLVILFLLLTRARGSEPIYLHIIRPFIKPYASTIDTVIEVTSSFCDLIFLVVTMPYYFVVDTYRRWRYPPASPTPTPDPSQEGDVPRANSTTEHSRSERARDQSTAARQRAQRTTQIPRRLTEQEAAQISGGRAQEVRKSRKESRNVEPEAKPATGRRQPSAIPELVSRRSSTRETAPSLEPPPAYEIWYPPPSAYDAETNPMSGLPTPPAEKLASDAAVLEPEDDWRQYPAFPSAYPPTPLPAAAKVLSTNAAPLVPPSFSDIAEESADDSRLSMIAEDSTPRKPGAEGDFQQSLQPPREFLHPDSDGDSSDNGDSVQGVESVSLDSVVVGGEDESMDEDEDEDEEDEFNVTLATPFPVRTMRLPKEKASLASTSSESLVSRSTMLSTTDYGSNMSSRTNSQASTMQTSDDSSVAGRKRRLPIDEPADARRSGVKPRSRASRPVSVKLPTRSQMKERRVRRNSRGTYKCDTSYESSSESEQEQDHTDDSPSSDAKRRRLGAPSENRNMRPTTRRGDSERTIRAVPRAPQEVTLGTAVRAPARKPNPATVVGRDVPKTQRRVNGASGSSSETTSRRSIVPSVDGRAPEPWR</sequence>
<evidence type="ECO:0008006" key="9">
    <source>
        <dbReference type="Google" id="ProtNLM"/>
    </source>
</evidence>
<feature type="compositionally biased region" description="Pro residues" evidence="6">
    <location>
        <begin position="264"/>
        <end position="278"/>
    </location>
</feature>
<keyword evidence="4" id="KW-1133">Transmembrane helix</keyword>
<dbReference type="EMBL" id="KV722345">
    <property type="protein sequence ID" value="OCH94298.1"/>
    <property type="molecule type" value="Genomic_DNA"/>
</dbReference>
<dbReference type="Pfam" id="PF03134">
    <property type="entry name" value="TB2_DP1_HVA22"/>
    <property type="match status" value="1"/>
</dbReference>
<protein>
    <recommendedName>
        <fullName evidence="9">Protein YOP1</fullName>
    </recommendedName>
</protein>
<proteinExistence type="inferred from homology"/>
<evidence type="ECO:0000256" key="6">
    <source>
        <dbReference type="SAM" id="MobiDB-lite"/>
    </source>
</evidence>
<dbReference type="GO" id="GO:0016020">
    <property type="term" value="C:membrane"/>
    <property type="evidence" value="ECO:0007669"/>
    <property type="project" value="UniProtKB-SubCell"/>
</dbReference>
<evidence type="ECO:0000256" key="3">
    <source>
        <dbReference type="ARBA" id="ARBA00022692"/>
    </source>
</evidence>
<feature type="region of interest" description="Disordered" evidence="6">
    <location>
        <begin position="339"/>
        <end position="675"/>
    </location>
</feature>
<comment type="subcellular location">
    <subcellularLocation>
        <location evidence="1">Membrane</location>
        <topology evidence="1">Multi-pass membrane protein</topology>
    </subcellularLocation>
</comment>
<evidence type="ECO:0000256" key="2">
    <source>
        <dbReference type="ARBA" id="ARBA00008573"/>
    </source>
</evidence>
<evidence type="ECO:0000256" key="4">
    <source>
        <dbReference type="ARBA" id="ARBA00022989"/>
    </source>
</evidence>
<evidence type="ECO:0000256" key="5">
    <source>
        <dbReference type="ARBA" id="ARBA00023136"/>
    </source>
</evidence>
<keyword evidence="5" id="KW-0472">Membrane</keyword>
<dbReference type="Proteomes" id="UP000250043">
    <property type="component" value="Unassembled WGS sequence"/>
</dbReference>
<dbReference type="InterPro" id="IPR004345">
    <property type="entry name" value="TB2_DP1_HVA22"/>
</dbReference>
<comment type="similarity">
    <text evidence="2">Belongs to the DP1 family.</text>
</comment>
<feature type="compositionally biased region" description="Acidic residues" evidence="6">
    <location>
        <begin position="417"/>
        <end position="434"/>
    </location>
</feature>
<evidence type="ECO:0000313" key="8">
    <source>
        <dbReference type="Proteomes" id="UP000250043"/>
    </source>
</evidence>
<accession>A0A8E2J4A0</accession>
<keyword evidence="8" id="KW-1185">Reference proteome</keyword>
<feature type="compositionally biased region" description="Low complexity" evidence="6">
    <location>
        <begin position="455"/>
        <end position="472"/>
    </location>
</feature>
<name>A0A8E2J4A0_9APHY</name>
<feature type="compositionally biased region" description="Basic and acidic residues" evidence="6">
    <location>
        <begin position="219"/>
        <end position="235"/>
    </location>
</feature>
<keyword evidence="3" id="KW-0812">Transmembrane</keyword>
<evidence type="ECO:0000256" key="1">
    <source>
        <dbReference type="ARBA" id="ARBA00004141"/>
    </source>
</evidence>
<feature type="compositionally biased region" description="Basic and acidic residues" evidence="6">
    <location>
        <begin position="506"/>
        <end position="516"/>
    </location>
</feature>
<organism evidence="7 8">
    <name type="scientific">Obba rivulosa</name>
    <dbReference type="NCBI Taxonomy" id="1052685"/>
    <lineage>
        <taxon>Eukaryota</taxon>
        <taxon>Fungi</taxon>
        <taxon>Dikarya</taxon>
        <taxon>Basidiomycota</taxon>
        <taxon>Agaricomycotina</taxon>
        <taxon>Agaricomycetes</taxon>
        <taxon>Polyporales</taxon>
        <taxon>Gelatoporiaceae</taxon>
        <taxon>Obba</taxon>
    </lineage>
</organism>